<sequence length="524" mass="57646">MADSNNRYDGIVIGSGLGGLTAGALAAKAGARVLLLERHYLFGGAATVFKRKKMQIEVGLHELDGLDEGDVKYPLFQRLGLFEQLTFVPVPEFYTLRHPQLGDAPFVMPEGVERAQAAVTTRFPQHAEGIKQWFATLIAIRTKLRTLSDHSHDRGWMLRHLPTFPIQFREIVRFEKMTVGTFLQQLFGDDEAIKLLLCANLAYYSASPDLSLLYFAAAQGSYHAGGGHYIKGGSQQLSNLLVKQIEQAGGRALSRRTAVEILVEKGRAVGVRHLNHQGEDAQCDYAPVIMGNAAPNLLADMLPEKFAEPMRRKHAAQKLSPSLWSLYLGLDSSPNALGMEGYSNFIMPSWMERLDQLAENSDLLSAMPAEKMPYFVATNYDRLAHGLEGGGQSLVVLCGLDRLENWQGLEEEAYRSKKAAWQQAIIEALLKQFPKLADHIVYQEMATARTVAHYLNTPGGAVYGYSQALTSAGRKRSKAQTDLPGLYLASAFASPGGGFTGAMLAGQNAYRSAARQIGWPIKWD</sequence>
<keyword evidence="1" id="KW-0285">Flavoprotein</keyword>
<keyword evidence="2" id="KW-0732">Signal</keyword>
<evidence type="ECO:0000313" key="7">
    <source>
        <dbReference type="EMBL" id="CRH07085.1"/>
    </source>
</evidence>
<keyword evidence="3" id="KW-0274">FAD</keyword>
<keyword evidence="4" id="KW-0521">NADP</keyword>
<evidence type="ECO:0000256" key="3">
    <source>
        <dbReference type="ARBA" id="ARBA00022827"/>
    </source>
</evidence>
<keyword evidence="5" id="KW-0520">NAD</keyword>
<gene>
    <name evidence="7" type="ORF">MAGMO_2939</name>
</gene>
<dbReference type="AlphaFoldDB" id="A0A1S7LJL3"/>
<dbReference type="Pfam" id="PF01593">
    <property type="entry name" value="Amino_oxidase"/>
    <property type="match status" value="1"/>
</dbReference>
<evidence type="ECO:0000256" key="2">
    <source>
        <dbReference type="ARBA" id="ARBA00022729"/>
    </source>
</evidence>
<dbReference type="InterPro" id="IPR052206">
    <property type="entry name" value="Retinol_saturase"/>
</dbReference>
<dbReference type="SUPFAM" id="SSF51905">
    <property type="entry name" value="FAD/NAD(P)-binding domain"/>
    <property type="match status" value="1"/>
</dbReference>
<dbReference type="InterPro" id="IPR002937">
    <property type="entry name" value="Amino_oxidase"/>
</dbReference>
<reference evidence="7" key="1">
    <citation type="submission" date="2015-04" db="EMBL/GenBank/DDBJ databases">
        <authorList>
            <person name="Syromyatnikov M.Y."/>
            <person name="Popov V.N."/>
        </authorList>
    </citation>
    <scope>NUCLEOTIDE SEQUENCE</scope>
    <source>
        <strain evidence="7">MO-1</strain>
    </source>
</reference>
<feature type="domain" description="Amine oxidase" evidence="6">
    <location>
        <begin position="17"/>
        <end position="509"/>
    </location>
</feature>
<dbReference type="InterPro" id="IPR036188">
    <property type="entry name" value="FAD/NAD-bd_sf"/>
</dbReference>
<name>A0A1S7LJL3_MAGMO</name>
<proteinExistence type="predicted"/>
<evidence type="ECO:0000256" key="1">
    <source>
        <dbReference type="ARBA" id="ARBA00022630"/>
    </source>
</evidence>
<accession>A0A1S7LJL3</accession>
<dbReference type="Gene3D" id="3.50.50.60">
    <property type="entry name" value="FAD/NAD(P)-binding domain"/>
    <property type="match status" value="2"/>
</dbReference>
<dbReference type="EMBL" id="LO017727">
    <property type="protein sequence ID" value="CRH07085.1"/>
    <property type="molecule type" value="Genomic_DNA"/>
</dbReference>
<dbReference type="GO" id="GO:0016491">
    <property type="term" value="F:oxidoreductase activity"/>
    <property type="evidence" value="ECO:0007669"/>
    <property type="project" value="InterPro"/>
</dbReference>
<dbReference type="PANTHER" id="PTHR46091:SF3">
    <property type="entry name" value="AMINE OXIDASE DOMAIN-CONTAINING PROTEIN"/>
    <property type="match status" value="1"/>
</dbReference>
<evidence type="ECO:0000259" key="6">
    <source>
        <dbReference type="Pfam" id="PF01593"/>
    </source>
</evidence>
<protein>
    <submittedName>
        <fullName evidence="7">Putative FAD dependent oxidoreductase</fullName>
    </submittedName>
</protein>
<dbReference type="PANTHER" id="PTHR46091">
    <property type="entry name" value="BLR7054 PROTEIN"/>
    <property type="match status" value="1"/>
</dbReference>
<organism evidence="7">
    <name type="scientific">Magnetococcus massalia (strain MO-1)</name>
    <dbReference type="NCBI Taxonomy" id="451514"/>
    <lineage>
        <taxon>Bacteria</taxon>
        <taxon>Pseudomonadati</taxon>
        <taxon>Pseudomonadota</taxon>
        <taxon>Magnetococcia</taxon>
        <taxon>Magnetococcales</taxon>
        <taxon>Magnetococcaceae</taxon>
        <taxon>Magnetococcus</taxon>
    </lineage>
</organism>
<evidence type="ECO:0000256" key="4">
    <source>
        <dbReference type="ARBA" id="ARBA00022857"/>
    </source>
</evidence>
<evidence type="ECO:0000256" key="5">
    <source>
        <dbReference type="ARBA" id="ARBA00023027"/>
    </source>
</evidence>